<dbReference type="SUPFAM" id="SSF48371">
    <property type="entry name" value="ARM repeat"/>
    <property type="match status" value="2"/>
</dbReference>
<reference evidence="4" key="1">
    <citation type="submission" date="2022-07" db="EMBL/GenBank/DDBJ databases">
        <title>Genome Sequence of Physisporinus lineatus.</title>
        <authorList>
            <person name="Buettner E."/>
        </authorList>
    </citation>
    <scope>NUCLEOTIDE SEQUENCE</scope>
    <source>
        <strain evidence="4">VT162</strain>
    </source>
</reference>
<dbReference type="PANTHER" id="PTHR10063:SF0">
    <property type="entry name" value="TUBERIN"/>
    <property type="match status" value="1"/>
</dbReference>
<evidence type="ECO:0000256" key="1">
    <source>
        <dbReference type="ARBA" id="ARBA00022468"/>
    </source>
</evidence>
<dbReference type="InterPro" id="IPR016024">
    <property type="entry name" value="ARM-type_fold"/>
</dbReference>
<dbReference type="GO" id="GO:0051056">
    <property type="term" value="P:regulation of small GTPase mediated signal transduction"/>
    <property type="evidence" value="ECO:0007669"/>
    <property type="project" value="InterPro"/>
</dbReference>
<evidence type="ECO:0000313" key="5">
    <source>
        <dbReference type="Proteomes" id="UP001212997"/>
    </source>
</evidence>
<feature type="region of interest" description="Disordered" evidence="2">
    <location>
        <begin position="897"/>
        <end position="939"/>
    </location>
</feature>
<dbReference type="InterPro" id="IPR000331">
    <property type="entry name" value="Rap/Ran_GAP_dom"/>
</dbReference>
<feature type="compositionally biased region" description="Basic and acidic residues" evidence="2">
    <location>
        <begin position="1"/>
        <end position="13"/>
    </location>
</feature>
<dbReference type="Gene3D" id="3.40.50.11210">
    <property type="entry name" value="Rap/Ran-GAP"/>
    <property type="match status" value="1"/>
</dbReference>
<dbReference type="PANTHER" id="PTHR10063">
    <property type="entry name" value="TUBERIN"/>
    <property type="match status" value="1"/>
</dbReference>
<keyword evidence="1" id="KW-0343">GTPase activation</keyword>
<dbReference type="FunFam" id="3.40.50.11210:FF:000007">
    <property type="entry name" value="Tuberous sclerosis 2"/>
    <property type="match status" value="1"/>
</dbReference>
<accession>A0AAD5YFU0</accession>
<dbReference type="GO" id="GO:0032007">
    <property type="term" value="P:negative regulation of TOR signaling"/>
    <property type="evidence" value="ECO:0007669"/>
    <property type="project" value="TreeGrafter"/>
</dbReference>
<proteinExistence type="predicted"/>
<evidence type="ECO:0000256" key="2">
    <source>
        <dbReference type="SAM" id="MobiDB-lite"/>
    </source>
</evidence>
<dbReference type="GO" id="GO:0005634">
    <property type="term" value="C:nucleus"/>
    <property type="evidence" value="ECO:0007669"/>
    <property type="project" value="InterPro"/>
</dbReference>
<keyword evidence="5" id="KW-1185">Reference proteome</keyword>
<dbReference type="GO" id="GO:0033596">
    <property type="term" value="C:TSC1-TSC2 complex"/>
    <property type="evidence" value="ECO:0007669"/>
    <property type="project" value="TreeGrafter"/>
</dbReference>
<protein>
    <recommendedName>
        <fullName evidence="3">Rap-GAP domain-containing protein</fullName>
    </recommendedName>
</protein>
<evidence type="ECO:0000313" key="4">
    <source>
        <dbReference type="EMBL" id="KAJ3483093.1"/>
    </source>
</evidence>
<gene>
    <name evidence="4" type="ORF">NLI96_g6552</name>
</gene>
<dbReference type="InterPro" id="IPR018515">
    <property type="entry name" value="Tuberin-type_domain"/>
</dbReference>
<feature type="region of interest" description="Disordered" evidence="2">
    <location>
        <begin position="1"/>
        <end position="22"/>
    </location>
</feature>
<dbReference type="PROSITE" id="PS50085">
    <property type="entry name" value="RAPGAP"/>
    <property type="match status" value="1"/>
</dbReference>
<name>A0AAD5YFU0_9APHY</name>
<organism evidence="4 5">
    <name type="scientific">Meripilus lineatus</name>
    <dbReference type="NCBI Taxonomy" id="2056292"/>
    <lineage>
        <taxon>Eukaryota</taxon>
        <taxon>Fungi</taxon>
        <taxon>Dikarya</taxon>
        <taxon>Basidiomycota</taxon>
        <taxon>Agaricomycotina</taxon>
        <taxon>Agaricomycetes</taxon>
        <taxon>Polyporales</taxon>
        <taxon>Meripilaceae</taxon>
        <taxon>Meripilus</taxon>
    </lineage>
</organism>
<feature type="region of interest" description="Disordered" evidence="2">
    <location>
        <begin position="689"/>
        <end position="713"/>
    </location>
</feature>
<dbReference type="InterPro" id="IPR035974">
    <property type="entry name" value="Rap/Ran-GAP_sf"/>
</dbReference>
<dbReference type="SUPFAM" id="SSF111347">
    <property type="entry name" value="Rap/Ran-GAP"/>
    <property type="match status" value="1"/>
</dbReference>
<feature type="region of interest" description="Disordered" evidence="2">
    <location>
        <begin position="225"/>
        <end position="249"/>
    </location>
</feature>
<comment type="caution">
    <text evidence="4">The sequence shown here is derived from an EMBL/GenBank/DDBJ whole genome shotgun (WGS) entry which is preliminary data.</text>
</comment>
<feature type="domain" description="Rap-GAP" evidence="3">
    <location>
        <begin position="1437"/>
        <end position="1674"/>
    </location>
</feature>
<sequence length="1690" mass="187517">MAIHVPHDPERTPDAPPPSLDSLVEALSPPAVPSLTHARALAAALPTSAPKPRLAVLSPILGSLCAVDSPSSLQAAGFEILAAYWQNTSPEIVTTADKLACLSLLMDLTHPWLPDIWEPRLKALLSFTHSGEQTRGVETSLLMIIQTWVQGAFDGLIQDATSDDERLERQRSIEAAISFLLALLQNPEFVARLTAPDVTSVLQFYGGLVDKALSAAPALRPLLPPSVPADSTTSKKSHKHIRHSSSASWTDPVKHPVAFAVNLYLDYLAVRLEAIAPDHLKTIFPYLLRALSFYAPPLPRLSLRPSSIPAESTERRISEVINSLVTGPCSAASTLLLKCSLFPSSDDLTKTMQTCIGALRTLRVAIRNALISRLARSYISKTTSITYTASGAPGRVDLDDNIVGQAWAKDDTGSWAFDRFRRSLCRSVRAWVDFRHEDPAVISLISDTILLEVAEILKDLNQSFDEGADGEDPDSEEVETVGQILRELVRYLDVQAEMDGSPLLLDFTHSTSQPRFLTTISTLLGQDLLTTPLYTILPSVILSIAQHISDSDITQLLSAMTDRQMLSPTSPQWLDHWDGILSIPGLYTQQWPSTRQIAMSTLQAVWEFVKDIPEYRQPLASLAFATWRELIPKNRGHNTSIIIWRILGDEIALRSSEKPRDTNVLEYKGGELITDDILTFLREIAFKGDIEEAPTPNPSEARTSSYPPSVSSLTTTPITPIVSRLHADPQKEPEIQAPSVMSLLSSFTSGNLTRPKPQPPRLQGPEVPIQSPTLAPSEVTSVPRAVGAAVSLVTAFSQLAFTAGDFTEAHVDLTIRIFRTLVSLLSSVSCSRAKLTALQFLMRLRVDRDHRLYYATVDYDRDGQILALCSQIGRVEKSLGIRDERFYEEAELRRARARVPQERNGRKTSRGTGGQASNSEASRSRSRAPSKILHFSSPRPHPMEQLWSIPESLPFQVSAEADTPSEGLISFDPSGPAGRVVLPLSSFLAKLVEIIRSEKDWEVLSYVLCHLPTQLSNKHLFCGPKSKVILTDLLSALCSGILEGTLATEIVQWPEGLIPRDAHGLAFHTLTVLISYKRCFREGQMLHRLVEVFLAGLNGQPFSIKCCLHALSLSAFELMPSMTKFLSRILEKLSQIMSNPTMAVHIIDFLAIVGSLRDLHTNFTDSDYKMVFGVALQYLQQHNRADESLPISFALSQHVRIMSYYIVYIWFLALDIPDRKKHIPFIARQLHLANDEKPEVDEPAEVCFDWLARYTFASADPRPANSMLTDIIMNPTPTKLDPEPALTEKTWILGNTVVTMRALARRGWIEVLSRRPSGLTKFLCKTDNVPLVTLGDVDPDLLSMSAGLILDRKSDPHSQQSDTGEAGECELLVIPGDEIQEPPDPITGYVWSGSAPSQRRKDVSIDPSFFALQLSSYPGQATLDRVLVDPAKLPAFARNLDRMPVIDTHKVGILYVAPGQTSETDVLMNSHGSPAYTRFLEGLGRLINLRGQVDVYGGGLDPDEDGEYAYAWWDDIGQVLFHTATLMPSNAWDHGTNKKRHIGNDYVRIVWNDSGSLYKFDTLSTQFQFVNIVIESHSRGAIAAYSNNLHENEYFKVTVQRAPGMTEFTPVGEFKLISAENLPLLVRQLSLLADWFVSVWQHTKADTVREEMPTNWRSRLQAIKRFRSQVSMPPKEQEGVGGYRDFTNVY</sequence>
<dbReference type="GO" id="GO:0005096">
    <property type="term" value="F:GTPase activator activity"/>
    <property type="evidence" value="ECO:0007669"/>
    <property type="project" value="UniProtKB-KW"/>
</dbReference>
<feature type="compositionally biased region" description="Polar residues" evidence="2">
    <location>
        <begin position="698"/>
        <end position="713"/>
    </location>
</feature>
<dbReference type="Pfam" id="PF02145">
    <property type="entry name" value="Rap_GAP"/>
    <property type="match status" value="1"/>
</dbReference>
<dbReference type="InterPro" id="IPR027107">
    <property type="entry name" value="Tuberin/Ral-act_asu"/>
</dbReference>
<dbReference type="EMBL" id="JANAWD010000242">
    <property type="protein sequence ID" value="KAJ3483093.1"/>
    <property type="molecule type" value="Genomic_DNA"/>
</dbReference>
<dbReference type="Proteomes" id="UP001212997">
    <property type="component" value="Unassembled WGS sequence"/>
</dbReference>
<dbReference type="Pfam" id="PF03542">
    <property type="entry name" value="Tuberin"/>
    <property type="match status" value="1"/>
</dbReference>
<evidence type="ECO:0000259" key="3">
    <source>
        <dbReference type="PROSITE" id="PS50085"/>
    </source>
</evidence>